<evidence type="ECO:0000313" key="2">
    <source>
        <dbReference type="EMBL" id="HAI2738415.1"/>
    </source>
</evidence>
<protein>
    <submittedName>
        <fullName evidence="2">Uncharacterized protein</fullName>
    </submittedName>
</protein>
<gene>
    <name evidence="2" type="ORF">HJK56_001228</name>
    <name evidence="1" type="ORF">HJK63_001169</name>
</gene>
<reference evidence="2" key="2">
    <citation type="submission" date="2020-03" db="EMBL/GenBank/DDBJ databases">
        <authorList>
            <consortium name="NCBI Pathogen Detection Project"/>
        </authorList>
    </citation>
    <scope>NUCLEOTIDE SEQUENCE</scope>
    <source>
        <strain evidence="1">2015C-3864</strain>
        <strain evidence="2">2015C-3865</strain>
    </source>
</reference>
<sequence>MYIFIAHFFTEYVILKYLLPK</sequence>
<accession>A0A793D3W7</accession>
<organism evidence="2">
    <name type="scientific">Escherichia coli</name>
    <dbReference type="NCBI Taxonomy" id="562"/>
    <lineage>
        <taxon>Bacteria</taxon>
        <taxon>Pseudomonadati</taxon>
        <taxon>Pseudomonadota</taxon>
        <taxon>Gammaproteobacteria</taxon>
        <taxon>Enterobacterales</taxon>
        <taxon>Enterobacteriaceae</taxon>
        <taxon>Escherichia</taxon>
    </lineage>
</organism>
<dbReference type="EMBL" id="DABDWV010000004">
    <property type="protein sequence ID" value="HAI2738415.1"/>
    <property type="molecule type" value="Genomic_DNA"/>
</dbReference>
<reference evidence="2" key="1">
    <citation type="journal article" date="2018" name="Genome Biol.">
        <title>SKESA: strategic k-mer extension for scrupulous assemblies.</title>
        <authorList>
            <person name="Souvorov A."/>
            <person name="Agarwala R."/>
            <person name="Lipman D.J."/>
        </authorList>
    </citation>
    <scope>NUCLEOTIDE SEQUENCE</scope>
    <source>
        <strain evidence="1">2015C-3864</strain>
        <strain evidence="2">2015C-3865</strain>
    </source>
</reference>
<dbReference type="AlphaFoldDB" id="A0A793D3W7"/>
<proteinExistence type="predicted"/>
<dbReference type="NCBIfam" id="NF038179">
    <property type="entry name" value="stress_YobI"/>
    <property type="match status" value="1"/>
</dbReference>
<dbReference type="RefSeq" id="WP_106879210.1">
    <property type="nucleotide sequence ID" value="NZ_CP027371.1"/>
</dbReference>
<name>A0A793D3W7_ECOLX</name>
<evidence type="ECO:0000313" key="1">
    <source>
        <dbReference type="EMBL" id="HAI2717656.1"/>
    </source>
</evidence>
<dbReference type="EMBL" id="DABDWT010000004">
    <property type="protein sequence ID" value="HAI2717656.1"/>
    <property type="molecule type" value="Genomic_DNA"/>
</dbReference>
<comment type="caution">
    <text evidence="2">The sequence shown here is derived from an EMBL/GenBank/DDBJ whole genome shotgun (WGS) entry which is preliminary data.</text>
</comment>